<dbReference type="Gene3D" id="1.20.120.450">
    <property type="entry name" value="dinb family like domain"/>
    <property type="match status" value="1"/>
</dbReference>
<name>A0A9X1NKE7_9ACTN</name>
<dbReference type="GO" id="GO:0016853">
    <property type="term" value="F:isomerase activity"/>
    <property type="evidence" value="ECO:0007669"/>
    <property type="project" value="UniProtKB-KW"/>
</dbReference>
<keyword evidence="2" id="KW-0413">Isomerase</keyword>
<dbReference type="AlphaFoldDB" id="A0A9X1NKE7"/>
<dbReference type="NCBIfam" id="TIGR03083">
    <property type="entry name" value="maleylpyruvate isomerase family mycothiol-dependent enzyme"/>
    <property type="match status" value="1"/>
</dbReference>
<proteinExistence type="predicted"/>
<dbReference type="GO" id="GO:0046872">
    <property type="term" value="F:metal ion binding"/>
    <property type="evidence" value="ECO:0007669"/>
    <property type="project" value="InterPro"/>
</dbReference>
<dbReference type="Proteomes" id="UP001138997">
    <property type="component" value="Unassembled WGS sequence"/>
</dbReference>
<sequence length="215" mass="22770">MNATPRSAADVWALTATERRSLADDLAAASPSQWAADSLCGDWSVEETLAHLTAAASIGPWRWMGSVLGARFDFDLHNRRRLNEQLGPDPAATLARFRAVLNSTTSTWGAAGMWLGEVIVHAQDIRRPLGITTQPSVAAATEVAQCYAQRDFTVPGLTNSQGLHLQADDGPFQAGEGPLVTGPTVALMMAMAGRAAYLEDLSGPGVSELNTRLAA</sequence>
<dbReference type="SUPFAM" id="SSF109854">
    <property type="entry name" value="DinB/YfiT-like putative metalloenzymes"/>
    <property type="match status" value="1"/>
</dbReference>
<feature type="domain" description="Mycothiol-dependent maleylpyruvate isomerase metal-binding" evidence="1">
    <location>
        <begin position="17"/>
        <end position="111"/>
    </location>
</feature>
<accession>A0A9X1NKE7</accession>
<dbReference type="Pfam" id="PF11716">
    <property type="entry name" value="MDMPI_N"/>
    <property type="match status" value="1"/>
</dbReference>
<comment type="caution">
    <text evidence="2">The sequence shown here is derived from an EMBL/GenBank/DDBJ whole genome shotgun (WGS) entry which is preliminary data.</text>
</comment>
<dbReference type="RefSeq" id="WP_231447600.1">
    <property type="nucleotide sequence ID" value="NZ_JAJOMB010000018.1"/>
</dbReference>
<reference evidence="2" key="1">
    <citation type="submission" date="2021-11" db="EMBL/GenBank/DDBJ databases">
        <title>Streptomyces corallinus and Kineosporia corallina sp. nov., two new coral-derived marine actinobacteria.</title>
        <authorList>
            <person name="Buangrab K."/>
            <person name="Sutthacheep M."/>
            <person name="Yeemin T."/>
            <person name="Harunari E."/>
            <person name="Igarashi Y."/>
            <person name="Sripreechasak P."/>
            <person name="Kanchanasin P."/>
            <person name="Tanasupawat S."/>
            <person name="Phongsopitanun W."/>
        </authorList>
    </citation>
    <scope>NUCLEOTIDE SEQUENCE</scope>
    <source>
        <strain evidence="2">JCM 31032</strain>
    </source>
</reference>
<organism evidence="2 3">
    <name type="scientific">Kineosporia babensis</name>
    <dbReference type="NCBI Taxonomy" id="499548"/>
    <lineage>
        <taxon>Bacteria</taxon>
        <taxon>Bacillati</taxon>
        <taxon>Actinomycetota</taxon>
        <taxon>Actinomycetes</taxon>
        <taxon>Kineosporiales</taxon>
        <taxon>Kineosporiaceae</taxon>
        <taxon>Kineosporia</taxon>
    </lineage>
</organism>
<dbReference type="InterPro" id="IPR024344">
    <property type="entry name" value="MDMPI_metal-binding"/>
</dbReference>
<dbReference type="EMBL" id="JAJOMB010000018">
    <property type="protein sequence ID" value="MCD5314796.1"/>
    <property type="molecule type" value="Genomic_DNA"/>
</dbReference>
<dbReference type="InterPro" id="IPR017517">
    <property type="entry name" value="Maleyloyr_isom"/>
</dbReference>
<protein>
    <submittedName>
        <fullName evidence="2">Maleylpyruvate isomerase family mycothiol-dependent enzyme</fullName>
    </submittedName>
</protein>
<keyword evidence="3" id="KW-1185">Reference proteome</keyword>
<dbReference type="InterPro" id="IPR034660">
    <property type="entry name" value="DinB/YfiT-like"/>
</dbReference>
<gene>
    <name evidence="2" type="ORF">LR394_28235</name>
</gene>
<evidence type="ECO:0000313" key="2">
    <source>
        <dbReference type="EMBL" id="MCD5314796.1"/>
    </source>
</evidence>
<evidence type="ECO:0000259" key="1">
    <source>
        <dbReference type="Pfam" id="PF11716"/>
    </source>
</evidence>
<evidence type="ECO:0000313" key="3">
    <source>
        <dbReference type="Proteomes" id="UP001138997"/>
    </source>
</evidence>